<keyword evidence="8 9" id="KW-0472">Membrane</keyword>
<keyword evidence="6 9" id="KW-0812">Transmembrane</keyword>
<feature type="transmembrane region" description="Helical" evidence="9">
    <location>
        <begin position="116"/>
        <end position="136"/>
    </location>
</feature>
<dbReference type="EMBL" id="QWEH01000001">
    <property type="protein sequence ID" value="RHW35502.1"/>
    <property type="molecule type" value="Genomic_DNA"/>
</dbReference>
<evidence type="ECO:0000256" key="2">
    <source>
        <dbReference type="ARBA" id="ARBA00007783"/>
    </source>
</evidence>
<gene>
    <name evidence="11" type="ORF">D1B32_02440</name>
</gene>
<organism evidence="11 12">
    <name type="scientific">Oceanobacillus profundus</name>
    <dbReference type="NCBI Taxonomy" id="372463"/>
    <lineage>
        <taxon>Bacteria</taxon>
        <taxon>Bacillati</taxon>
        <taxon>Bacillota</taxon>
        <taxon>Bacilli</taxon>
        <taxon>Bacillales</taxon>
        <taxon>Bacillaceae</taxon>
        <taxon>Oceanobacillus</taxon>
    </lineage>
</organism>
<evidence type="ECO:0000256" key="4">
    <source>
        <dbReference type="ARBA" id="ARBA00022475"/>
    </source>
</evidence>
<protein>
    <recommendedName>
        <fullName evidence="9">Transport permease protein</fullName>
    </recommendedName>
</protein>
<evidence type="ECO:0000259" key="10">
    <source>
        <dbReference type="PROSITE" id="PS51012"/>
    </source>
</evidence>
<evidence type="ECO:0000256" key="5">
    <source>
        <dbReference type="ARBA" id="ARBA00022519"/>
    </source>
</evidence>
<reference evidence="11 12" key="1">
    <citation type="journal article" date="2007" name="Int. J. Syst. Evol. Microbiol.">
        <title>Oceanobacillus profundus sp. nov., isolated from a deep-sea sediment core.</title>
        <authorList>
            <person name="Kim Y.G."/>
            <person name="Choi D.H."/>
            <person name="Hyun S."/>
            <person name="Cho B.C."/>
        </authorList>
    </citation>
    <scope>NUCLEOTIDE SEQUENCE [LARGE SCALE GENOMIC DNA]</scope>
    <source>
        <strain evidence="11 12">DSM 18246</strain>
    </source>
</reference>
<feature type="transmembrane region" description="Helical" evidence="9">
    <location>
        <begin position="34"/>
        <end position="55"/>
    </location>
</feature>
<dbReference type="InterPro" id="IPR013525">
    <property type="entry name" value="ABC2_TM"/>
</dbReference>
<dbReference type="GO" id="GO:0015920">
    <property type="term" value="P:lipopolysaccharide transport"/>
    <property type="evidence" value="ECO:0007669"/>
    <property type="project" value="TreeGrafter"/>
</dbReference>
<comment type="subcellular location">
    <subcellularLocation>
        <location evidence="1">Cell inner membrane</location>
        <topology evidence="1">Multi-pass membrane protein</topology>
    </subcellularLocation>
    <subcellularLocation>
        <location evidence="9">Cell membrane</location>
        <topology evidence="9">Multi-pass membrane protein</topology>
    </subcellularLocation>
</comment>
<feature type="transmembrane region" description="Helical" evidence="9">
    <location>
        <begin position="234"/>
        <end position="255"/>
    </location>
</feature>
<keyword evidence="3 9" id="KW-0813">Transport</keyword>
<sequence>MKNYMQEMLKRKDLLFYLVKSGLKAEHRNSYLGYFWWLLDPLLNVLVYYFLVVIVLERGGDVPNYPLFLVIGLVAWRWISTSINSSSKSILRYSSIINQVSLPKALFPLSFTLTQLFNFAFGLIVIALFLAIYGVIPTWHIAYLPLIIFIQLTVHLALGLVLGFITIFVRDIENLMTYITRIFFYASPIIWEGGRLLSSGKIPSWLEPLIVYNPVAIIVTAYRDILMNHQTPNIIGLGVLFLIAILVGIFMIYYYSKNEHKIIKAL</sequence>
<comment type="similarity">
    <text evidence="2 9">Belongs to the ABC-2 integral membrane protein family.</text>
</comment>
<evidence type="ECO:0000256" key="1">
    <source>
        <dbReference type="ARBA" id="ARBA00004429"/>
    </source>
</evidence>
<evidence type="ECO:0000256" key="6">
    <source>
        <dbReference type="ARBA" id="ARBA00022692"/>
    </source>
</evidence>
<dbReference type="PANTHER" id="PTHR30413:SF8">
    <property type="entry name" value="TRANSPORT PERMEASE PROTEIN"/>
    <property type="match status" value="1"/>
</dbReference>
<evidence type="ECO:0000256" key="8">
    <source>
        <dbReference type="ARBA" id="ARBA00023136"/>
    </source>
</evidence>
<dbReference type="OrthoDB" id="9794365at2"/>
<evidence type="ECO:0000256" key="7">
    <source>
        <dbReference type="ARBA" id="ARBA00022989"/>
    </source>
</evidence>
<proteinExistence type="inferred from homology"/>
<accession>A0A417YNV3</accession>
<keyword evidence="12" id="KW-1185">Reference proteome</keyword>
<feature type="transmembrane region" description="Helical" evidence="9">
    <location>
        <begin position="143"/>
        <end position="169"/>
    </location>
</feature>
<keyword evidence="7 9" id="KW-1133">Transmembrane helix</keyword>
<dbReference type="InterPro" id="IPR047817">
    <property type="entry name" value="ABC2_TM_bact-type"/>
</dbReference>
<dbReference type="Pfam" id="PF01061">
    <property type="entry name" value="ABC2_membrane"/>
    <property type="match status" value="1"/>
</dbReference>
<dbReference type="Proteomes" id="UP000285456">
    <property type="component" value="Unassembled WGS sequence"/>
</dbReference>
<comment type="caution">
    <text evidence="11">The sequence shown here is derived from an EMBL/GenBank/DDBJ whole genome shotgun (WGS) entry which is preliminary data.</text>
</comment>
<keyword evidence="5" id="KW-0997">Cell inner membrane</keyword>
<dbReference type="GO" id="GO:0005886">
    <property type="term" value="C:plasma membrane"/>
    <property type="evidence" value="ECO:0007669"/>
    <property type="project" value="UniProtKB-SubCell"/>
</dbReference>
<name>A0A417YNV3_9BACI</name>
<dbReference type="RefSeq" id="WP_118888526.1">
    <property type="nucleotide sequence ID" value="NZ_PHUT01000001.1"/>
</dbReference>
<dbReference type="AlphaFoldDB" id="A0A417YNV3"/>
<dbReference type="PANTHER" id="PTHR30413">
    <property type="entry name" value="INNER MEMBRANE TRANSPORT PERMEASE"/>
    <property type="match status" value="1"/>
</dbReference>
<evidence type="ECO:0000313" key="11">
    <source>
        <dbReference type="EMBL" id="RHW35502.1"/>
    </source>
</evidence>
<keyword evidence="4 9" id="KW-1003">Cell membrane</keyword>
<evidence type="ECO:0000256" key="9">
    <source>
        <dbReference type="RuleBase" id="RU361157"/>
    </source>
</evidence>
<evidence type="ECO:0000256" key="3">
    <source>
        <dbReference type="ARBA" id="ARBA00022448"/>
    </source>
</evidence>
<evidence type="ECO:0000313" key="12">
    <source>
        <dbReference type="Proteomes" id="UP000285456"/>
    </source>
</evidence>
<dbReference type="PROSITE" id="PS51012">
    <property type="entry name" value="ABC_TM2"/>
    <property type="match status" value="1"/>
</dbReference>
<feature type="domain" description="ABC transmembrane type-2" evidence="10">
    <location>
        <begin position="32"/>
        <end position="258"/>
    </location>
</feature>
<comment type="caution">
    <text evidence="9">Lacks conserved residue(s) required for the propagation of feature annotation.</text>
</comment>
<dbReference type="GO" id="GO:0140359">
    <property type="term" value="F:ABC-type transporter activity"/>
    <property type="evidence" value="ECO:0007669"/>
    <property type="project" value="InterPro"/>
</dbReference>